<evidence type="ECO:0000256" key="1">
    <source>
        <dbReference type="PROSITE-ProRule" id="PRU00266"/>
    </source>
</evidence>
<keyword evidence="1" id="KW-0694">RNA-binding</keyword>
<dbReference type="Proteomes" id="UP001334248">
    <property type="component" value="Unassembled WGS sequence"/>
</dbReference>
<accession>A0ABR0R8N8</accession>
<dbReference type="Pfam" id="PF00035">
    <property type="entry name" value="dsrm"/>
    <property type="match status" value="1"/>
</dbReference>
<dbReference type="PROSITE" id="PS50137">
    <property type="entry name" value="DS_RBD"/>
    <property type="match status" value="1"/>
</dbReference>
<reference evidence="3 4" key="1">
    <citation type="journal article" date="2023" name="Res Sq">
        <title>Genomic and morphological characterization of Knufia obscura isolated from the Mars 2020 spacecraft assembly facility.</title>
        <authorList>
            <person name="Chander A.M."/>
            <person name="Teixeira M.M."/>
            <person name="Singh N.K."/>
            <person name="Williams M.P."/>
            <person name="Parker C.W."/>
            <person name="Leo P."/>
            <person name="Stajich J.E."/>
            <person name="Torok T."/>
            <person name="Tighe S."/>
            <person name="Mason C.E."/>
            <person name="Venkateswaran K."/>
        </authorList>
    </citation>
    <scope>NUCLEOTIDE SEQUENCE [LARGE SCALE GENOMIC DNA]</scope>
    <source>
        <strain evidence="3 4">CCFEE 5817</strain>
    </source>
</reference>
<sequence length="242" mass="27256">MSIDLNMDFFPLGGSNLSVENDGQDSQNSDQEDTASVAQRDENFAESDYWFGSIYFRCILAQESLLEAQMDCFPYQRAMQAFGEHHLFNLEANTYVRQGQYRTALMTLIGSTVRSNASDWKRKLLQLIRAHIGVGHNLQVPAGRTPVKSKTSEAEDITEPMPLAMPVQEPDLWKYTSILKEKGDVAGFVSHYNFRNVSQTPPLFTAVVSFEDYVFEGSGRTKQLAKHQASKEACRLLGLQMP</sequence>
<dbReference type="RefSeq" id="XP_064724695.1">
    <property type="nucleotide sequence ID" value="XM_064879521.1"/>
</dbReference>
<feature type="domain" description="DRBM" evidence="2">
    <location>
        <begin position="204"/>
        <end position="239"/>
    </location>
</feature>
<evidence type="ECO:0000313" key="4">
    <source>
        <dbReference type="Proteomes" id="UP001334248"/>
    </source>
</evidence>
<organism evidence="3 4">
    <name type="scientific">Knufia obscura</name>
    <dbReference type="NCBI Taxonomy" id="1635080"/>
    <lineage>
        <taxon>Eukaryota</taxon>
        <taxon>Fungi</taxon>
        <taxon>Dikarya</taxon>
        <taxon>Ascomycota</taxon>
        <taxon>Pezizomycotina</taxon>
        <taxon>Eurotiomycetes</taxon>
        <taxon>Chaetothyriomycetidae</taxon>
        <taxon>Chaetothyriales</taxon>
        <taxon>Trichomeriaceae</taxon>
        <taxon>Knufia</taxon>
    </lineage>
</organism>
<name>A0ABR0R8N8_9EURO</name>
<dbReference type="EMBL" id="JAVHJV010000026">
    <property type="protein sequence ID" value="KAK5936605.1"/>
    <property type="molecule type" value="Genomic_DNA"/>
</dbReference>
<keyword evidence="4" id="KW-1185">Reference proteome</keyword>
<dbReference type="SMART" id="SM00358">
    <property type="entry name" value="DSRM"/>
    <property type="match status" value="1"/>
</dbReference>
<dbReference type="SUPFAM" id="SSF54768">
    <property type="entry name" value="dsRNA-binding domain-like"/>
    <property type="match status" value="1"/>
</dbReference>
<dbReference type="GeneID" id="90004582"/>
<protein>
    <recommendedName>
        <fullName evidence="2">DRBM domain-containing protein</fullName>
    </recommendedName>
</protein>
<comment type="caution">
    <text evidence="3">The sequence shown here is derived from an EMBL/GenBank/DDBJ whole genome shotgun (WGS) entry which is preliminary data.</text>
</comment>
<evidence type="ECO:0000259" key="2">
    <source>
        <dbReference type="PROSITE" id="PS50137"/>
    </source>
</evidence>
<dbReference type="InterPro" id="IPR014720">
    <property type="entry name" value="dsRBD_dom"/>
</dbReference>
<gene>
    <name evidence="3" type="ORF">PMZ80_011133</name>
</gene>
<proteinExistence type="predicted"/>
<dbReference type="CDD" id="cd00048">
    <property type="entry name" value="DSRM_SF"/>
    <property type="match status" value="1"/>
</dbReference>
<evidence type="ECO:0000313" key="3">
    <source>
        <dbReference type="EMBL" id="KAK5936605.1"/>
    </source>
</evidence>
<dbReference type="Gene3D" id="3.30.160.20">
    <property type="match status" value="1"/>
</dbReference>